<proteinExistence type="predicted"/>
<evidence type="ECO:0008006" key="2">
    <source>
        <dbReference type="Google" id="ProtNLM"/>
    </source>
</evidence>
<organism evidence="1">
    <name type="scientific">uncultured Caudovirales phage</name>
    <dbReference type="NCBI Taxonomy" id="2100421"/>
    <lineage>
        <taxon>Viruses</taxon>
        <taxon>Duplodnaviria</taxon>
        <taxon>Heunggongvirae</taxon>
        <taxon>Uroviricota</taxon>
        <taxon>Caudoviricetes</taxon>
        <taxon>Peduoviridae</taxon>
        <taxon>Maltschvirus</taxon>
        <taxon>Maltschvirus maltsch</taxon>
    </lineage>
</organism>
<name>A0A6J5KZY1_9CAUD</name>
<gene>
    <name evidence="1" type="ORF">UFOVP53_196</name>
</gene>
<reference evidence="1" key="1">
    <citation type="submission" date="2020-04" db="EMBL/GenBank/DDBJ databases">
        <authorList>
            <person name="Chiriac C."/>
            <person name="Salcher M."/>
            <person name="Ghai R."/>
            <person name="Kavagutti S V."/>
        </authorList>
    </citation>
    <scope>NUCLEOTIDE SEQUENCE</scope>
</reference>
<evidence type="ECO:0000313" key="1">
    <source>
        <dbReference type="EMBL" id="CAB4125670.1"/>
    </source>
</evidence>
<protein>
    <recommendedName>
        <fullName evidence="2">Phage protein</fullName>
    </recommendedName>
</protein>
<accession>A0A6J5KZY1</accession>
<dbReference type="EMBL" id="LR796189">
    <property type="protein sequence ID" value="CAB4125670.1"/>
    <property type="molecule type" value="Genomic_DNA"/>
</dbReference>
<sequence length="76" mass="8791">MKAKFKMFKEITLEYYKGEGDEPIDNWKVYSGELMIGYLHNCDGIGGYVWDEAFMDSTEFDEVCTMASEDLKKRAA</sequence>